<evidence type="ECO:0000313" key="11">
    <source>
        <dbReference type="RefSeq" id="XP_052124833.1"/>
    </source>
</evidence>
<feature type="compositionally biased region" description="Basic residues" evidence="6">
    <location>
        <begin position="478"/>
        <end position="493"/>
    </location>
</feature>
<dbReference type="CDD" id="cd09884">
    <property type="entry name" value="PIN_Smg5-like"/>
    <property type="match status" value="1"/>
</dbReference>
<dbReference type="OrthoDB" id="5920073at2759"/>
<dbReference type="InterPro" id="IPR002716">
    <property type="entry name" value="PIN_dom"/>
</dbReference>
<feature type="domain" description="Telomerase activating protein Est1-like N-terminal" evidence="8">
    <location>
        <begin position="76"/>
        <end position="183"/>
    </location>
</feature>
<keyword evidence="5" id="KW-0539">Nucleus</keyword>
<dbReference type="InterPro" id="IPR011990">
    <property type="entry name" value="TPR-like_helical_dom_sf"/>
</dbReference>
<evidence type="ECO:0000313" key="10">
    <source>
        <dbReference type="Proteomes" id="UP000504606"/>
    </source>
</evidence>
<protein>
    <submittedName>
        <fullName evidence="11">Nonsense-mediated mRNA decay factor SMG5</fullName>
    </submittedName>
</protein>
<gene>
    <name evidence="11" type="primary">LOC113214565</name>
</gene>
<dbReference type="GO" id="GO:0042162">
    <property type="term" value="F:telomeric DNA binding"/>
    <property type="evidence" value="ECO:0007669"/>
    <property type="project" value="TreeGrafter"/>
</dbReference>
<accession>A0A9C6X0E0</accession>
<dbReference type="Pfam" id="PF10374">
    <property type="entry name" value="EST1"/>
    <property type="match status" value="1"/>
</dbReference>
<evidence type="ECO:0000256" key="6">
    <source>
        <dbReference type="SAM" id="MobiDB-lite"/>
    </source>
</evidence>
<evidence type="ECO:0000256" key="5">
    <source>
        <dbReference type="ARBA" id="ARBA00023242"/>
    </source>
</evidence>
<dbReference type="Pfam" id="PF10373">
    <property type="entry name" value="EST1_DNA_bind"/>
    <property type="match status" value="1"/>
</dbReference>
<feature type="domain" description="DNA/RNA-binding" evidence="7">
    <location>
        <begin position="195"/>
        <end position="422"/>
    </location>
</feature>
<dbReference type="SUPFAM" id="SSF48452">
    <property type="entry name" value="TPR-like"/>
    <property type="match status" value="1"/>
</dbReference>
<dbReference type="GO" id="GO:0005737">
    <property type="term" value="C:cytoplasm"/>
    <property type="evidence" value="ECO:0007669"/>
    <property type="project" value="UniProtKB-SubCell"/>
</dbReference>
<organism evidence="10 11">
    <name type="scientific">Frankliniella occidentalis</name>
    <name type="common">Western flower thrips</name>
    <name type="synonym">Euthrips occidentalis</name>
    <dbReference type="NCBI Taxonomy" id="133901"/>
    <lineage>
        <taxon>Eukaryota</taxon>
        <taxon>Metazoa</taxon>
        <taxon>Ecdysozoa</taxon>
        <taxon>Arthropoda</taxon>
        <taxon>Hexapoda</taxon>
        <taxon>Insecta</taxon>
        <taxon>Pterygota</taxon>
        <taxon>Neoptera</taxon>
        <taxon>Paraneoptera</taxon>
        <taxon>Thysanoptera</taxon>
        <taxon>Terebrantia</taxon>
        <taxon>Thripoidea</taxon>
        <taxon>Thripidae</taxon>
        <taxon>Frankliniella</taxon>
    </lineage>
</organism>
<keyword evidence="4" id="KW-0866">Nonsense-mediated mRNA decay</keyword>
<evidence type="ECO:0000256" key="2">
    <source>
        <dbReference type="ARBA" id="ARBA00004496"/>
    </source>
</evidence>
<evidence type="ECO:0000259" key="8">
    <source>
        <dbReference type="Pfam" id="PF10374"/>
    </source>
</evidence>
<comment type="subcellular location">
    <subcellularLocation>
        <location evidence="2">Cytoplasm</location>
    </subcellularLocation>
    <subcellularLocation>
        <location evidence="1">Nucleus</location>
    </subcellularLocation>
</comment>
<proteinExistence type="predicted"/>
<dbReference type="CTD" id="23381"/>
<evidence type="ECO:0000256" key="1">
    <source>
        <dbReference type="ARBA" id="ARBA00004123"/>
    </source>
</evidence>
<dbReference type="Proteomes" id="UP000504606">
    <property type="component" value="Unplaced"/>
</dbReference>
<dbReference type="InterPro" id="IPR019458">
    <property type="entry name" value="Est1-like_N"/>
</dbReference>
<feature type="compositionally biased region" description="Basic and acidic residues" evidence="6">
    <location>
        <begin position="431"/>
        <end position="458"/>
    </location>
</feature>
<dbReference type="FunFam" id="3.40.50.1010:FF:000033">
    <property type="entry name" value="Blast:Protein SMG5"/>
    <property type="match status" value="1"/>
</dbReference>
<dbReference type="KEGG" id="foc:113214565"/>
<reference evidence="11" key="1">
    <citation type="submission" date="2025-08" db="UniProtKB">
        <authorList>
            <consortium name="RefSeq"/>
        </authorList>
    </citation>
    <scope>IDENTIFICATION</scope>
    <source>
        <tissue evidence="11">Whole organism</tissue>
    </source>
</reference>
<sequence length="960" mass="108930">MDQSLSPISDIRNEGVEVSRRLYRSMMDTTRQLDDLRSHAKSTRELFLVPAQSLRIKLREIAERLLFSSSLFQRHKVEEILWRKGFYEDVSTAKRLRKENQWLPEERSQLLLHLKCGIGFYHHLILYLQSEFGISSGCVDFPMMFPDQDYGKSKPTPSSKQLLAARDSIHRCLVCLGDLNRYLMDIPPCGNHKIAFRYYHQALSWNPDIGMPHNQLGTLSLSTNCNLDAVYYYMRCLMCVQSFEGAEGNLKRSFERNAQKVPQERTVGPGSTFWRCHCLAPGSAQLSESQDHVQQFITHFLLLADLWYFDKKPVSNLSDLCHQTLLDFRICLGFTESINSNSENHYLSSSLSRPQENFPSYLSKDMVLKIVVVTLICLYKLRSKGSVQVSSLVAFLLAIFCLLIQQVQENFQDSVLNLSLPIVKDHDGVELSDKKSDIKENDSAKEEQKSSEDSKENGHLNGDGLSIISNGISNDVKKRPKKLKRIVRRRHRQSNTSDSDESNDEECNLSASSDLSEDEEVVLDLSSDEDGELNGRINGGISSGDNDADVVILEEVTDVNDISQSAQVRNGHGSPSTMLTNLALKPANPIDVLEQVAEESLLPAIKVCVDWLLGDKTVVEACGRESFDLIKKFVELVNVINIDLKDIEEDLSAQSYLKHYSMIEGKCKVPLPEDAQLQKLTFLDKAHENLDWELIRQKCLSSKEEALLRIQRLVQFCNFLETIPETGVEYHSGTRKFLAKKKVNIDTPTKAPVSPSVDHQRREEVMHNMGQLWLRAEVQNLETSVKRGSRGATFSPYLVLDVDALTKYYQMVGQLMASRKFIMVVPSIVLTALDQLKRDSALARNAIRWLEFQFQKGSRFLRAQKSQEALHLPLVSYPKQKSREAWTYFQVLECCHYLNNQSSACRNKDSDANFVTLLTGHTWDDSTTFSPVGVAKAVGISLEHIESFFAKWKTSSKSHG</sequence>
<dbReference type="Pfam" id="PF13638">
    <property type="entry name" value="PIN_4"/>
    <property type="match status" value="1"/>
</dbReference>
<evidence type="ECO:0000256" key="3">
    <source>
        <dbReference type="ARBA" id="ARBA00022490"/>
    </source>
</evidence>
<dbReference type="GO" id="GO:0070034">
    <property type="term" value="F:telomerase RNA binding"/>
    <property type="evidence" value="ECO:0007669"/>
    <property type="project" value="TreeGrafter"/>
</dbReference>
<dbReference type="PANTHER" id="PTHR15696">
    <property type="entry name" value="SMG-7 SUPPRESSOR WITH MORPHOLOGICAL EFFECT ON GENITALIA PROTEIN 7"/>
    <property type="match status" value="1"/>
</dbReference>
<feature type="compositionally biased region" description="Acidic residues" evidence="6">
    <location>
        <begin position="515"/>
        <end position="532"/>
    </location>
</feature>
<dbReference type="InterPro" id="IPR045153">
    <property type="entry name" value="Est1/Ebs1-like"/>
</dbReference>
<dbReference type="GO" id="GO:0000184">
    <property type="term" value="P:nuclear-transcribed mRNA catabolic process, nonsense-mediated decay"/>
    <property type="evidence" value="ECO:0007669"/>
    <property type="project" value="UniProtKB-KW"/>
</dbReference>
<dbReference type="Gene3D" id="1.25.40.10">
    <property type="entry name" value="Tetratricopeptide repeat domain"/>
    <property type="match status" value="1"/>
</dbReference>
<dbReference type="PANTHER" id="PTHR15696:SF7">
    <property type="entry name" value="NONSENSE-MEDIATED MRNA DECAY FACTOR"/>
    <property type="match status" value="1"/>
</dbReference>
<dbReference type="AlphaFoldDB" id="A0A9C6X0E0"/>
<evidence type="ECO:0000259" key="9">
    <source>
        <dbReference type="Pfam" id="PF13638"/>
    </source>
</evidence>
<dbReference type="RefSeq" id="XP_052124833.1">
    <property type="nucleotide sequence ID" value="XM_052268873.1"/>
</dbReference>
<evidence type="ECO:0000259" key="7">
    <source>
        <dbReference type="Pfam" id="PF10373"/>
    </source>
</evidence>
<feature type="region of interest" description="Disordered" evidence="6">
    <location>
        <begin position="431"/>
        <end position="540"/>
    </location>
</feature>
<keyword evidence="10" id="KW-1185">Reference proteome</keyword>
<dbReference type="GO" id="GO:0005697">
    <property type="term" value="C:telomerase holoenzyme complex"/>
    <property type="evidence" value="ECO:0007669"/>
    <property type="project" value="TreeGrafter"/>
</dbReference>
<feature type="compositionally biased region" description="Acidic residues" evidence="6">
    <location>
        <begin position="498"/>
        <end position="507"/>
    </location>
</feature>
<evidence type="ECO:0000256" key="4">
    <source>
        <dbReference type="ARBA" id="ARBA00023161"/>
    </source>
</evidence>
<dbReference type="Gene3D" id="3.40.50.1010">
    <property type="entry name" value="5'-nuclease"/>
    <property type="match status" value="1"/>
</dbReference>
<keyword evidence="3" id="KW-0963">Cytoplasm</keyword>
<name>A0A9C6X0E0_FRAOC</name>
<dbReference type="GeneID" id="113214565"/>
<feature type="domain" description="PIN" evidence="9">
    <location>
        <begin position="799"/>
        <end position="912"/>
    </location>
</feature>
<dbReference type="InterPro" id="IPR018834">
    <property type="entry name" value="DNA/RNA-bd_Est1-type"/>
</dbReference>